<evidence type="ECO:0000313" key="2">
    <source>
        <dbReference type="Proteomes" id="UP000692954"/>
    </source>
</evidence>
<organism evidence="1 2">
    <name type="scientific">Paramecium sonneborni</name>
    <dbReference type="NCBI Taxonomy" id="65129"/>
    <lineage>
        <taxon>Eukaryota</taxon>
        <taxon>Sar</taxon>
        <taxon>Alveolata</taxon>
        <taxon>Ciliophora</taxon>
        <taxon>Intramacronucleata</taxon>
        <taxon>Oligohymenophorea</taxon>
        <taxon>Peniculida</taxon>
        <taxon>Parameciidae</taxon>
        <taxon>Paramecium</taxon>
    </lineage>
</organism>
<keyword evidence="2" id="KW-1185">Reference proteome</keyword>
<dbReference type="AlphaFoldDB" id="A0A8S1RF44"/>
<proteinExistence type="predicted"/>
<comment type="caution">
    <text evidence="1">The sequence shown here is derived from an EMBL/GenBank/DDBJ whole genome shotgun (WGS) entry which is preliminary data.</text>
</comment>
<gene>
    <name evidence="1" type="ORF">PSON_ATCC_30995.1.T1630021</name>
</gene>
<evidence type="ECO:0000313" key="1">
    <source>
        <dbReference type="EMBL" id="CAD8125884.1"/>
    </source>
</evidence>
<sequence>MIRLWLKNKSKPKKNHFFMVQFIYLYAKDNKIFNDEYLQSSTRGVNKKQTRIKMVNGGYYEGDWFDSMRHDQGIQLLMDNGLMIWQMKRNLFQFRRCTQYIIKEIGLMINNTVMKLIYGQMNLNMKYSKSFNLYEKENQNLLIIIYMKEISQIMIQKVMENQFGMMEKLMLEIGQTVK</sequence>
<dbReference type="Proteomes" id="UP000692954">
    <property type="component" value="Unassembled WGS sequence"/>
</dbReference>
<reference evidence="1" key="1">
    <citation type="submission" date="2021-01" db="EMBL/GenBank/DDBJ databases">
        <authorList>
            <consortium name="Genoscope - CEA"/>
            <person name="William W."/>
        </authorList>
    </citation>
    <scope>NUCLEOTIDE SEQUENCE</scope>
</reference>
<accession>A0A8S1RF44</accession>
<dbReference type="EMBL" id="CAJJDN010000163">
    <property type="protein sequence ID" value="CAD8125884.1"/>
    <property type="molecule type" value="Genomic_DNA"/>
</dbReference>
<protein>
    <submittedName>
        <fullName evidence="1">Uncharacterized protein</fullName>
    </submittedName>
</protein>
<name>A0A8S1RF44_9CILI</name>